<evidence type="ECO:0000313" key="2">
    <source>
        <dbReference type="EMBL" id="HHS51519.1"/>
    </source>
</evidence>
<dbReference type="AlphaFoldDB" id="A0A7C6EBT9"/>
<accession>A0A7C6EBT9</accession>
<dbReference type="GO" id="GO:0019867">
    <property type="term" value="C:outer membrane"/>
    <property type="evidence" value="ECO:0007669"/>
    <property type="project" value="InterPro"/>
</dbReference>
<dbReference type="Pfam" id="PF06725">
    <property type="entry name" value="3D"/>
    <property type="match status" value="1"/>
</dbReference>
<evidence type="ECO:0000259" key="1">
    <source>
        <dbReference type="Pfam" id="PF06725"/>
    </source>
</evidence>
<dbReference type="Gene3D" id="2.40.40.10">
    <property type="entry name" value="RlpA-like domain"/>
    <property type="match status" value="1"/>
</dbReference>
<dbReference type="InterPro" id="IPR010611">
    <property type="entry name" value="3D_dom"/>
</dbReference>
<organism evidence="2">
    <name type="scientific">candidate division WOR-3 bacterium</name>
    <dbReference type="NCBI Taxonomy" id="2052148"/>
    <lineage>
        <taxon>Bacteria</taxon>
        <taxon>Bacteria division WOR-3</taxon>
    </lineage>
</organism>
<dbReference type="InterPro" id="IPR036908">
    <property type="entry name" value="RlpA-like_sf"/>
</dbReference>
<proteinExistence type="predicted"/>
<dbReference type="GO" id="GO:0009254">
    <property type="term" value="P:peptidoglycan turnover"/>
    <property type="evidence" value="ECO:0007669"/>
    <property type="project" value="InterPro"/>
</dbReference>
<dbReference type="GO" id="GO:0004553">
    <property type="term" value="F:hydrolase activity, hydrolyzing O-glycosyl compounds"/>
    <property type="evidence" value="ECO:0007669"/>
    <property type="project" value="InterPro"/>
</dbReference>
<gene>
    <name evidence="2" type="ORF">ENW73_01455</name>
</gene>
<dbReference type="SUPFAM" id="SSF50685">
    <property type="entry name" value="Barwin-like endoglucanases"/>
    <property type="match status" value="1"/>
</dbReference>
<dbReference type="CDD" id="cd22785">
    <property type="entry name" value="DPBB_MltA-like"/>
    <property type="match status" value="1"/>
</dbReference>
<reference evidence="2" key="1">
    <citation type="journal article" date="2020" name="mSystems">
        <title>Genome- and Community-Level Interaction Insights into Carbon Utilization and Element Cycling Functions of Hydrothermarchaeota in Hydrothermal Sediment.</title>
        <authorList>
            <person name="Zhou Z."/>
            <person name="Liu Y."/>
            <person name="Xu W."/>
            <person name="Pan J."/>
            <person name="Luo Z.H."/>
            <person name="Li M."/>
        </authorList>
    </citation>
    <scope>NUCLEOTIDE SEQUENCE [LARGE SCALE GENOMIC DNA]</scope>
    <source>
        <strain evidence="2">SpSt-876</strain>
    </source>
</reference>
<comment type="caution">
    <text evidence="2">The sequence shown here is derived from an EMBL/GenBank/DDBJ whole genome shotgun (WGS) entry which is preliminary data.</text>
</comment>
<name>A0A7C6EBT9_UNCW3</name>
<sequence>MLRTLIIFTLLWSVVCVTTKVEYEPTPIAEWRVKTVDSLPLGEAKSIGKFKVTYYWIVPETEYSGRREVPLYLDNGGLLGYFPRHFVQDFKKEGVARLKDGRLISYLKRKDAVRIVLEPLGFGGHSLTTLKSVAVDTNFIPLGSRVYIPQYERLYLGDFGVHNGIFYAQDIGSDVKGKHIDIFIGEKANLKYIMSKSGRGSGLVDVYLLK</sequence>
<protein>
    <recommendedName>
        <fullName evidence="1">3D domain-containing protein</fullName>
    </recommendedName>
</protein>
<dbReference type="EMBL" id="DTLI01000032">
    <property type="protein sequence ID" value="HHS51519.1"/>
    <property type="molecule type" value="Genomic_DNA"/>
</dbReference>
<feature type="domain" description="3D" evidence="1">
    <location>
        <begin position="131"/>
        <end position="192"/>
    </location>
</feature>